<dbReference type="WBParaSite" id="ACRNAN_scaffold19051.g14897.t1">
    <property type="protein sequence ID" value="ACRNAN_scaffold19051.g14897.t1"/>
    <property type="gene ID" value="ACRNAN_scaffold19051.g14897"/>
</dbReference>
<sequence length="182" mass="20362">MVQKNLENHFPNVTYESLVGNSDFASKTQFSGNHMCKIRRECKVIMVYASPNQEGVGCGNETDQGYIVPPVTDSYYVPVSQIDPSLHIPPAPPTPSPYGSPPHNPVADNQYYPAVENQYYPVNEKMATFIEQHHPNYVGPYKYPPAATDFLCFSGDTKVWTDQGVYKRMSDLNVGDYVLSSN</sequence>
<protein>
    <submittedName>
        <fullName evidence="3">Uncharacterized protein</fullName>
    </submittedName>
</protein>
<feature type="region of interest" description="Disordered" evidence="1">
    <location>
        <begin position="86"/>
        <end position="107"/>
    </location>
</feature>
<organism evidence="2 3">
    <name type="scientific">Acrobeloides nanus</name>
    <dbReference type="NCBI Taxonomy" id="290746"/>
    <lineage>
        <taxon>Eukaryota</taxon>
        <taxon>Metazoa</taxon>
        <taxon>Ecdysozoa</taxon>
        <taxon>Nematoda</taxon>
        <taxon>Chromadorea</taxon>
        <taxon>Rhabditida</taxon>
        <taxon>Tylenchina</taxon>
        <taxon>Cephalobomorpha</taxon>
        <taxon>Cephaloboidea</taxon>
        <taxon>Cephalobidae</taxon>
        <taxon>Acrobeloides</taxon>
    </lineage>
</organism>
<dbReference type="Proteomes" id="UP000887540">
    <property type="component" value="Unplaced"/>
</dbReference>
<dbReference type="Gene3D" id="2.170.16.10">
    <property type="entry name" value="Hedgehog/Intein (Hint) domain"/>
    <property type="match status" value="1"/>
</dbReference>
<proteinExistence type="predicted"/>
<dbReference type="AlphaFoldDB" id="A0A914D7D8"/>
<dbReference type="InterPro" id="IPR036844">
    <property type="entry name" value="Hint_dom_sf"/>
</dbReference>
<keyword evidence="2" id="KW-1185">Reference proteome</keyword>
<reference evidence="3" key="1">
    <citation type="submission" date="2022-11" db="UniProtKB">
        <authorList>
            <consortium name="WormBaseParasite"/>
        </authorList>
    </citation>
    <scope>IDENTIFICATION</scope>
</reference>
<dbReference type="SUPFAM" id="SSF51294">
    <property type="entry name" value="Hedgehog/intein (Hint) domain"/>
    <property type="match status" value="1"/>
</dbReference>
<name>A0A914D7D8_9BILA</name>
<evidence type="ECO:0000313" key="2">
    <source>
        <dbReference type="Proteomes" id="UP000887540"/>
    </source>
</evidence>
<evidence type="ECO:0000256" key="1">
    <source>
        <dbReference type="SAM" id="MobiDB-lite"/>
    </source>
</evidence>
<feature type="compositionally biased region" description="Pro residues" evidence="1">
    <location>
        <begin position="87"/>
        <end position="104"/>
    </location>
</feature>
<evidence type="ECO:0000313" key="3">
    <source>
        <dbReference type="WBParaSite" id="ACRNAN_scaffold19051.g14897.t1"/>
    </source>
</evidence>
<accession>A0A914D7D8</accession>